<dbReference type="RefSeq" id="WP_168671638.1">
    <property type="nucleotide sequence ID" value="NZ_JAAVTK010000001.1"/>
</dbReference>
<name>A0ABX1HDQ6_9BACT</name>
<keyword evidence="3" id="KW-1185">Reference proteome</keyword>
<comment type="caution">
    <text evidence="2">The sequence shown here is derived from an EMBL/GenBank/DDBJ whole genome shotgun (WGS) entry which is preliminary data.</text>
</comment>
<sequence length="88" mass="9939">MSTTFPHFCYPLKKHGVGRRFLRGKLSTVIPTRFALCGQPASQKNFYPTYPRAAGLFPPGYPRNHPHGKSNVEKPVENRGITTEKRAQ</sequence>
<dbReference type="EMBL" id="JAAVTK010000001">
    <property type="protein sequence ID" value="NKI88015.1"/>
    <property type="molecule type" value="Genomic_DNA"/>
</dbReference>
<reference evidence="2 3" key="1">
    <citation type="submission" date="2020-03" db="EMBL/GenBank/DDBJ databases">
        <title>Genomic Encyclopedia of Type Strains, Phase IV (KMG-V): Genome sequencing to study the core and pangenomes of soil and plant-associated prokaryotes.</title>
        <authorList>
            <person name="Whitman W."/>
        </authorList>
    </citation>
    <scope>NUCLEOTIDE SEQUENCE [LARGE SCALE GENOMIC DNA]</scope>
    <source>
        <strain evidence="2 3">1B</strain>
    </source>
</reference>
<evidence type="ECO:0000313" key="2">
    <source>
        <dbReference type="EMBL" id="NKI88015.1"/>
    </source>
</evidence>
<feature type="compositionally biased region" description="Basic and acidic residues" evidence="1">
    <location>
        <begin position="70"/>
        <end position="88"/>
    </location>
</feature>
<protein>
    <submittedName>
        <fullName evidence="2">Uncharacterized protein</fullName>
    </submittedName>
</protein>
<evidence type="ECO:0000256" key="1">
    <source>
        <dbReference type="SAM" id="MobiDB-lite"/>
    </source>
</evidence>
<dbReference type="Proteomes" id="UP000717634">
    <property type="component" value="Unassembled WGS sequence"/>
</dbReference>
<feature type="region of interest" description="Disordered" evidence="1">
    <location>
        <begin position="58"/>
        <end position="88"/>
    </location>
</feature>
<accession>A0ABX1HDQ6</accession>
<organism evidence="2 3">
    <name type="scientific">Hymenobacter artigasi</name>
    <dbReference type="NCBI Taxonomy" id="2719616"/>
    <lineage>
        <taxon>Bacteria</taxon>
        <taxon>Pseudomonadati</taxon>
        <taxon>Bacteroidota</taxon>
        <taxon>Cytophagia</taxon>
        <taxon>Cytophagales</taxon>
        <taxon>Hymenobacteraceae</taxon>
        <taxon>Hymenobacter</taxon>
    </lineage>
</organism>
<proteinExistence type="predicted"/>
<gene>
    <name evidence="2" type="ORF">HBN54_000594</name>
</gene>
<evidence type="ECO:0000313" key="3">
    <source>
        <dbReference type="Proteomes" id="UP000717634"/>
    </source>
</evidence>